<dbReference type="RefSeq" id="WP_188158768.1">
    <property type="nucleotide sequence ID" value="NZ_BMGH01000001.1"/>
</dbReference>
<comment type="caution">
    <text evidence="3">The sequence shown here is derived from an EMBL/GenBank/DDBJ whole genome shotgun (WGS) entry which is preliminary data.</text>
</comment>
<keyword evidence="4" id="KW-1185">Reference proteome</keyword>
<proteinExistence type="predicted"/>
<feature type="transmembrane region" description="Helical" evidence="2">
    <location>
        <begin position="27"/>
        <end position="51"/>
    </location>
</feature>
<sequence length="110" mass="11707">MSDNHHTPASEETGDTGFFEKPGMRKILWVALLASCAIFAALGIYGMVAGWMHPYFTLDGLPVFYALAGAIVAAVLGAGGRLLSEALTKPSDYYDSPADETRPDDGEGRP</sequence>
<evidence type="ECO:0000313" key="3">
    <source>
        <dbReference type="EMBL" id="GGD09299.1"/>
    </source>
</evidence>
<keyword evidence="2" id="KW-0812">Transmembrane</keyword>
<accession>A0A8J2V7J7</accession>
<protein>
    <submittedName>
        <fullName evidence="3">Uncharacterized protein</fullName>
    </submittedName>
</protein>
<keyword evidence="2" id="KW-0472">Membrane</keyword>
<keyword evidence="2" id="KW-1133">Transmembrane helix</keyword>
<feature type="region of interest" description="Disordered" evidence="1">
    <location>
        <begin position="90"/>
        <end position="110"/>
    </location>
</feature>
<reference evidence="3" key="2">
    <citation type="submission" date="2020-09" db="EMBL/GenBank/DDBJ databases">
        <authorList>
            <person name="Sun Q."/>
            <person name="Zhou Y."/>
        </authorList>
    </citation>
    <scope>NUCLEOTIDE SEQUENCE</scope>
    <source>
        <strain evidence="3">CGMCC 1.12921</strain>
    </source>
</reference>
<evidence type="ECO:0000256" key="1">
    <source>
        <dbReference type="SAM" id="MobiDB-lite"/>
    </source>
</evidence>
<name>A0A8J2V7J7_9PROT</name>
<dbReference type="AlphaFoldDB" id="A0A8J2V7J7"/>
<feature type="compositionally biased region" description="Basic and acidic residues" evidence="1">
    <location>
        <begin position="99"/>
        <end position="110"/>
    </location>
</feature>
<feature type="transmembrane region" description="Helical" evidence="2">
    <location>
        <begin position="63"/>
        <end position="83"/>
    </location>
</feature>
<reference evidence="3" key="1">
    <citation type="journal article" date="2014" name="Int. J. Syst. Evol. Microbiol.">
        <title>Complete genome sequence of Corynebacterium casei LMG S-19264T (=DSM 44701T), isolated from a smear-ripened cheese.</title>
        <authorList>
            <consortium name="US DOE Joint Genome Institute (JGI-PGF)"/>
            <person name="Walter F."/>
            <person name="Albersmeier A."/>
            <person name="Kalinowski J."/>
            <person name="Ruckert C."/>
        </authorList>
    </citation>
    <scope>NUCLEOTIDE SEQUENCE</scope>
    <source>
        <strain evidence="3">CGMCC 1.12921</strain>
    </source>
</reference>
<evidence type="ECO:0000256" key="2">
    <source>
        <dbReference type="SAM" id="Phobius"/>
    </source>
</evidence>
<dbReference type="EMBL" id="BMGH01000001">
    <property type="protein sequence ID" value="GGD09299.1"/>
    <property type="molecule type" value="Genomic_DNA"/>
</dbReference>
<gene>
    <name evidence="3" type="ORF">GCM10011342_17690</name>
</gene>
<evidence type="ECO:0000313" key="4">
    <source>
        <dbReference type="Proteomes" id="UP000613582"/>
    </source>
</evidence>
<dbReference type="Proteomes" id="UP000613582">
    <property type="component" value="Unassembled WGS sequence"/>
</dbReference>
<organism evidence="3 4">
    <name type="scientific">Aquisalinus flavus</name>
    <dbReference type="NCBI Taxonomy" id="1526572"/>
    <lineage>
        <taxon>Bacteria</taxon>
        <taxon>Pseudomonadati</taxon>
        <taxon>Pseudomonadota</taxon>
        <taxon>Alphaproteobacteria</taxon>
        <taxon>Parvularculales</taxon>
        <taxon>Parvularculaceae</taxon>
        <taxon>Aquisalinus</taxon>
    </lineage>
</organism>